<dbReference type="PANTHER" id="PTHR19879:SF9">
    <property type="entry name" value="TRANSCRIPTION INITIATION FACTOR TFIID SUBUNIT 5"/>
    <property type="match status" value="1"/>
</dbReference>
<feature type="domain" description="Novel STAND NTPase 1" evidence="5">
    <location>
        <begin position="502"/>
        <end position="839"/>
    </location>
</feature>
<dbReference type="Proteomes" id="UP000662185">
    <property type="component" value="Unassembled WGS sequence"/>
</dbReference>
<proteinExistence type="predicted"/>
<keyword evidence="2" id="KW-0677">Repeat</keyword>
<keyword evidence="7" id="KW-1185">Reference proteome</keyword>
<feature type="repeat" description="WD" evidence="3">
    <location>
        <begin position="1128"/>
        <end position="1162"/>
    </location>
</feature>
<dbReference type="SUPFAM" id="SSF50978">
    <property type="entry name" value="WD40 repeat-like"/>
    <property type="match status" value="1"/>
</dbReference>
<evidence type="ECO:0000313" key="7">
    <source>
        <dbReference type="Proteomes" id="UP000662185"/>
    </source>
</evidence>
<dbReference type="InterPro" id="IPR019775">
    <property type="entry name" value="WD40_repeat_CS"/>
</dbReference>
<dbReference type="SUPFAM" id="SSF48452">
    <property type="entry name" value="TPR-like"/>
    <property type="match status" value="2"/>
</dbReference>
<dbReference type="InterPro" id="IPR027417">
    <property type="entry name" value="P-loop_NTPase"/>
</dbReference>
<dbReference type="SUPFAM" id="SSF52540">
    <property type="entry name" value="P-loop containing nucleoside triphosphate hydrolases"/>
    <property type="match status" value="1"/>
</dbReference>
<evidence type="ECO:0000259" key="5">
    <source>
        <dbReference type="Pfam" id="PF20703"/>
    </source>
</evidence>
<dbReference type="SMART" id="SM00320">
    <property type="entry name" value="WD40"/>
    <property type="match status" value="1"/>
</dbReference>
<evidence type="ECO:0000256" key="4">
    <source>
        <dbReference type="SAM" id="Coils"/>
    </source>
</evidence>
<dbReference type="PROSITE" id="PS00678">
    <property type="entry name" value="WD_REPEATS_1"/>
    <property type="match status" value="1"/>
</dbReference>
<dbReference type="InterPro" id="IPR011990">
    <property type="entry name" value="TPR-like_helical_dom_sf"/>
</dbReference>
<reference evidence="7" key="1">
    <citation type="journal article" date="2020" name="ISME J.">
        <title>Comparative genomics reveals insights into cyanobacterial evolution and habitat adaptation.</title>
        <authorList>
            <person name="Chen M.Y."/>
            <person name="Teng W.K."/>
            <person name="Zhao L."/>
            <person name="Hu C.X."/>
            <person name="Zhou Y.K."/>
            <person name="Han B.P."/>
            <person name="Song L.R."/>
            <person name="Shu W.S."/>
        </authorList>
    </citation>
    <scope>NUCLEOTIDE SEQUENCE [LARGE SCALE GENOMIC DNA]</scope>
    <source>
        <strain evidence="7">FACHB-251</strain>
    </source>
</reference>
<dbReference type="InterPro" id="IPR049052">
    <property type="entry name" value="nSTAND1"/>
</dbReference>
<dbReference type="InterPro" id="IPR036322">
    <property type="entry name" value="WD40_repeat_dom_sf"/>
</dbReference>
<dbReference type="PROSITE" id="PS50294">
    <property type="entry name" value="WD_REPEATS_REGION"/>
    <property type="match status" value="1"/>
</dbReference>
<dbReference type="EMBL" id="JACJQU010000019">
    <property type="protein sequence ID" value="MBD2296207.1"/>
    <property type="molecule type" value="Genomic_DNA"/>
</dbReference>
<name>A0A926WLA3_9NOST</name>
<dbReference type="RefSeq" id="WP_190564325.1">
    <property type="nucleotide sequence ID" value="NZ_JACJQU010000019.1"/>
</dbReference>
<feature type="coiled-coil region" evidence="4">
    <location>
        <begin position="919"/>
        <end position="1041"/>
    </location>
</feature>
<dbReference type="PANTHER" id="PTHR19879">
    <property type="entry name" value="TRANSCRIPTION INITIATION FACTOR TFIID"/>
    <property type="match status" value="1"/>
</dbReference>
<feature type="coiled-coil region" evidence="4">
    <location>
        <begin position="846"/>
        <end position="873"/>
    </location>
</feature>
<dbReference type="PROSITE" id="PS50082">
    <property type="entry name" value="WD_REPEATS_2"/>
    <property type="match status" value="1"/>
</dbReference>
<evidence type="ECO:0000256" key="2">
    <source>
        <dbReference type="ARBA" id="ARBA00022737"/>
    </source>
</evidence>
<dbReference type="Pfam" id="PF00400">
    <property type="entry name" value="WD40"/>
    <property type="match status" value="1"/>
</dbReference>
<dbReference type="Gene3D" id="1.25.40.10">
    <property type="entry name" value="Tetratricopeptide repeat domain"/>
    <property type="match status" value="2"/>
</dbReference>
<evidence type="ECO:0000256" key="3">
    <source>
        <dbReference type="PROSITE-ProRule" id="PRU00221"/>
    </source>
</evidence>
<keyword evidence="4" id="KW-0175">Coiled coil</keyword>
<feature type="non-terminal residue" evidence="6">
    <location>
        <position position="1169"/>
    </location>
</feature>
<dbReference type="InterPro" id="IPR015943">
    <property type="entry name" value="WD40/YVTN_repeat-like_dom_sf"/>
</dbReference>
<organism evidence="6 7">
    <name type="scientific">Anabaena sphaerica FACHB-251</name>
    <dbReference type="NCBI Taxonomy" id="2692883"/>
    <lineage>
        <taxon>Bacteria</taxon>
        <taxon>Bacillati</taxon>
        <taxon>Cyanobacteriota</taxon>
        <taxon>Cyanophyceae</taxon>
        <taxon>Nostocales</taxon>
        <taxon>Nostocaceae</taxon>
        <taxon>Anabaena</taxon>
    </lineage>
</organism>
<dbReference type="SUPFAM" id="SSF57997">
    <property type="entry name" value="Tropomyosin"/>
    <property type="match status" value="1"/>
</dbReference>
<accession>A0A926WLA3</accession>
<protein>
    <recommendedName>
        <fullName evidence="5">Novel STAND NTPase 1 domain-containing protein</fullName>
    </recommendedName>
</protein>
<keyword evidence="1 3" id="KW-0853">WD repeat</keyword>
<comment type="caution">
    <text evidence="6">The sequence shown here is derived from an EMBL/GenBank/DDBJ whole genome shotgun (WGS) entry which is preliminary data.</text>
</comment>
<dbReference type="Gene3D" id="2.130.10.10">
    <property type="entry name" value="YVTN repeat-like/Quinoprotein amine dehydrogenase"/>
    <property type="match status" value="1"/>
</dbReference>
<evidence type="ECO:0000313" key="6">
    <source>
        <dbReference type="EMBL" id="MBD2296207.1"/>
    </source>
</evidence>
<sequence length="1169" mass="132910">MNNQENLPENNDNSLRTILRAINFSQGQLSLIFLRCNYAKLRQQIASQLQEISSIPIREITLPESAKSLYDNIFQELVNEQPQALMISGLDSVKNIDAILSLSNQIREEFRKSFPFPILIWIDDQILRKIIRVAPDLENWGSIIDFENDTDDLIDLLRETTEGIFTHDVTPTSQVYKEIEAARQDLQNRGENIDPEIQAGLDFAFGLREYQQDHLDDALIYYRRSCEFWQIHHNLERHGILLVKISLAYSRKAEISNTENQEDWQNARDNLQQALDIFEQAERLDLVVEYINRLGDILRHLKAWNDLETLAQKSLKLYENLSPNLSPTRREAFSVPHSLAGKGVRGLGQNYGFLAEVALKNKEWTKANQYAQQSLDILTNIPNIQSQEFGLYHLFQALSQIGLGEISAAIQTLETAKNESHPQYDPKLYIDILEQLNFLYFQEKQYLKAFEIKQERLQIKQQYGFVAFVGASYLNPQRKVINPANSDIENTGTIAQEISASGREQDVKRLRGRIASNEHKLTVIHGQSGVGKSSILQGGLIPALQQEPIGERDALPILLRVYTNWVEILGESLKSNVGTIHELSLHSTETIIQQLRKNADRNLLTVLIFDQFEEFFFVYKNQKHRKPFYDFLRICLDIPFVKIVLSLREDYLHYLLELDRLVDLKVTNNNILDKNIRYYLGNFLPEDAKAVIKSLTEKTRLYLQSELIDELVKDLAGDIGEVRPIELQIVGTQLQTEQIKTLEKYREFGKEKLVEGFLENVIKDCGTENEQKARLVLYLLTDENGTRPLKTRIELAEQLPAGTKNLDLVLNIFVASGLVLLLPESPADRYQLVHDYLVEFIRQQQGNELLEKLAKAEADLKQEQEARQILANAKIHADEQIKEGQKRLKLSSGLAVSLVVIAGMASVYGMTQLSETTKAKIKQNELQQQTQLLESQTKDLELKSQQAEKKSLAVEKNFKLAEQNTQKAQKNLSAAKAKVAEVNKQADELKQQNIAAAEKIQAANDNIKTADDKLKEAKIQQQEAERKAKEAQKTFKIANAALKTTEIAKQAALKAQQEALLVTKLEQGGVNVLRQFQLEELPALVSALKNGKALKKIVKNNPLDKYPTISPIYALNNILDNISERNQFKGHQGTVLSVSFSPDGKTIATASSDNTARLWNLQGQLIQEL</sequence>
<dbReference type="AlphaFoldDB" id="A0A926WLA3"/>
<dbReference type="Pfam" id="PF20703">
    <property type="entry name" value="nSTAND1"/>
    <property type="match status" value="1"/>
</dbReference>
<gene>
    <name evidence="6" type="ORF">H6G06_22680</name>
</gene>
<evidence type="ECO:0000256" key="1">
    <source>
        <dbReference type="ARBA" id="ARBA00022574"/>
    </source>
</evidence>
<dbReference type="InterPro" id="IPR001680">
    <property type="entry name" value="WD40_rpt"/>
</dbReference>